<dbReference type="Proteomes" id="UP000234166">
    <property type="component" value="Unassembled WGS sequence"/>
</dbReference>
<dbReference type="EMBL" id="OCYT01000105">
    <property type="protein sequence ID" value="SON83161.1"/>
    <property type="molecule type" value="Genomic_DNA"/>
</dbReference>
<evidence type="ECO:0000313" key="2">
    <source>
        <dbReference type="EMBL" id="SON90197.1"/>
    </source>
</evidence>
<organism evidence="2 3">
    <name type="scientific">Xanthomonas campestris pv. phaseoli</name>
    <dbReference type="NCBI Taxonomy" id="317013"/>
    <lineage>
        <taxon>Bacteria</taxon>
        <taxon>Pseudomonadati</taxon>
        <taxon>Pseudomonadota</taxon>
        <taxon>Gammaproteobacteria</taxon>
        <taxon>Lysobacterales</taxon>
        <taxon>Lysobacteraceae</taxon>
        <taxon>Xanthomonas</taxon>
    </lineage>
</organism>
<sequence>MARALRARGDPSLHLTLEIFHDADHLGVGPRGITHGLKVVLGRKAADLGGR</sequence>
<proteinExistence type="predicted"/>
<dbReference type="EMBL" id="OCYS01000101">
    <property type="protein sequence ID" value="SON90197.1"/>
    <property type="molecule type" value="Genomic_DNA"/>
</dbReference>
<evidence type="ECO:0000313" key="4">
    <source>
        <dbReference type="Proteomes" id="UP000234181"/>
    </source>
</evidence>
<accession>A0AB38E260</accession>
<keyword evidence="4" id="KW-1185">Reference proteome</keyword>
<protein>
    <submittedName>
        <fullName evidence="2">Uncharacterized protein</fullName>
    </submittedName>
</protein>
<dbReference type="AlphaFoldDB" id="A0AB38E260"/>
<evidence type="ECO:0000313" key="1">
    <source>
        <dbReference type="EMBL" id="SON83161.1"/>
    </source>
</evidence>
<reference evidence="3 4" key="1">
    <citation type="submission" date="2017-10" db="EMBL/GenBank/DDBJ databases">
        <authorList>
            <person name="Regsiter A."/>
            <person name="William W."/>
        </authorList>
    </citation>
    <scope>NUCLEOTIDE SEQUENCE [LARGE SCALE GENOMIC DNA]</scope>
    <source>
        <strain evidence="1 4">CFBP6984</strain>
        <strain evidence="2 3">CFBP7430</strain>
    </source>
</reference>
<gene>
    <name evidence="1" type="ORF">XAP6984_490002</name>
    <name evidence="2" type="ORF">XAP7430_460002</name>
</gene>
<evidence type="ECO:0000313" key="3">
    <source>
        <dbReference type="Proteomes" id="UP000234166"/>
    </source>
</evidence>
<dbReference type="Proteomes" id="UP000234181">
    <property type="component" value="Unassembled WGS sequence"/>
</dbReference>
<comment type="caution">
    <text evidence="2">The sequence shown here is derived from an EMBL/GenBank/DDBJ whole genome shotgun (WGS) entry which is preliminary data.</text>
</comment>
<name>A0AB38E260_XANCH</name>